<keyword evidence="2" id="KW-1185">Reference proteome</keyword>
<organism evidence="1 2">
    <name type="scientific">Gymnopilus junonius</name>
    <name type="common">Spectacular rustgill mushroom</name>
    <name type="synonym">Gymnopilus spectabilis subsp. junonius</name>
    <dbReference type="NCBI Taxonomy" id="109634"/>
    <lineage>
        <taxon>Eukaryota</taxon>
        <taxon>Fungi</taxon>
        <taxon>Dikarya</taxon>
        <taxon>Basidiomycota</taxon>
        <taxon>Agaricomycotina</taxon>
        <taxon>Agaricomycetes</taxon>
        <taxon>Agaricomycetidae</taxon>
        <taxon>Agaricales</taxon>
        <taxon>Agaricineae</taxon>
        <taxon>Hymenogastraceae</taxon>
        <taxon>Gymnopilus</taxon>
    </lineage>
</organism>
<reference evidence="1" key="1">
    <citation type="submission" date="2020-11" db="EMBL/GenBank/DDBJ databases">
        <authorList>
            <consortium name="DOE Joint Genome Institute"/>
            <person name="Ahrendt S."/>
            <person name="Riley R."/>
            <person name="Andreopoulos W."/>
            <person name="LaButti K."/>
            <person name="Pangilinan J."/>
            <person name="Ruiz-duenas F.J."/>
            <person name="Barrasa J.M."/>
            <person name="Sanchez-Garcia M."/>
            <person name="Camarero S."/>
            <person name="Miyauchi S."/>
            <person name="Serrano A."/>
            <person name="Linde D."/>
            <person name="Babiker R."/>
            <person name="Drula E."/>
            <person name="Ayuso-Fernandez I."/>
            <person name="Pacheco R."/>
            <person name="Padilla G."/>
            <person name="Ferreira P."/>
            <person name="Barriuso J."/>
            <person name="Kellner H."/>
            <person name="Castanera R."/>
            <person name="Alfaro M."/>
            <person name="Ramirez L."/>
            <person name="Pisabarro A.G."/>
            <person name="Kuo A."/>
            <person name="Tritt A."/>
            <person name="Lipzen A."/>
            <person name="He G."/>
            <person name="Yan M."/>
            <person name="Ng V."/>
            <person name="Cullen D."/>
            <person name="Martin F."/>
            <person name="Rosso M.-N."/>
            <person name="Henrissat B."/>
            <person name="Hibbett D."/>
            <person name="Martinez A.T."/>
            <person name="Grigoriev I.V."/>
        </authorList>
    </citation>
    <scope>NUCLEOTIDE SEQUENCE</scope>
    <source>
        <strain evidence="1">AH 44721</strain>
    </source>
</reference>
<dbReference type="Proteomes" id="UP000724874">
    <property type="component" value="Unassembled WGS sequence"/>
</dbReference>
<gene>
    <name evidence="1" type="ORF">CPB84DRAFT_1748123</name>
</gene>
<comment type="caution">
    <text evidence="1">The sequence shown here is derived from an EMBL/GenBank/DDBJ whole genome shotgun (WGS) entry which is preliminary data.</text>
</comment>
<dbReference type="AlphaFoldDB" id="A0A9P5NJ57"/>
<evidence type="ECO:0000313" key="1">
    <source>
        <dbReference type="EMBL" id="KAF8897088.1"/>
    </source>
</evidence>
<sequence length="179" mass="20159">MEVKDHPVISDGTLCSKLNFIPVHGLVNAAQVVLPQKALPSPVGTQAVVRLEDRSLDAGEVEATKRDKTRRKHWTTYTCSQIMHVSRQVQLPLKETALAVTWIKSHVVPKFPSYFKLLPIPANFDLGKYCQPGFYMLYAAELLDIRGRRKSYIRLLRREEQSDSEVGADSVSLDSLLLV</sequence>
<proteinExistence type="predicted"/>
<accession>A0A9P5NJ57</accession>
<name>A0A9P5NJ57_GYMJU</name>
<protein>
    <submittedName>
        <fullName evidence="1">Uncharacterized protein</fullName>
    </submittedName>
</protein>
<dbReference type="EMBL" id="JADNYJ010000057">
    <property type="protein sequence ID" value="KAF8897088.1"/>
    <property type="molecule type" value="Genomic_DNA"/>
</dbReference>
<evidence type="ECO:0000313" key="2">
    <source>
        <dbReference type="Proteomes" id="UP000724874"/>
    </source>
</evidence>